<comment type="caution">
    <text evidence="9">The sequence shown here is derived from an EMBL/GenBank/DDBJ whole genome shotgun (WGS) entry which is preliminary data.</text>
</comment>
<reference evidence="9 10" key="1">
    <citation type="journal article" date="2018" name="Gigascience">
        <title>Genomes of trombidid mites reveal novel predicted allergens and laterally-transferred genes associated with secondary metabolism.</title>
        <authorList>
            <person name="Dong X."/>
            <person name="Chaisiri K."/>
            <person name="Xia D."/>
            <person name="Armstrong S.D."/>
            <person name="Fang Y."/>
            <person name="Donnelly M.J."/>
            <person name="Kadowaki T."/>
            <person name="McGarry J.W."/>
            <person name="Darby A.C."/>
            <person name="Makepeace B.L."/>
        </authorList>
    </citation>
    <scope>NUCLEOTIDE SEQUENCE [LARGE SCALE GENOMIC DNA]</scope>
    <source>
        <strain evidence="9">UoL-UT</strain>
    </source>
</reference>
<dbReference type="InterPro" id="IPR024079">
    <property type="entry name" value="MetalloPept_cat_dom_sf"/>
</dbReference>
<dbReference type="EC" id="3.4.24.-" evidence="6"/>
<comment type="cofactor">
    <cofactor evidence="6">
        <name>Zn(2+)</name>
        <dbReference type="ChEBI" id="CHEBI:29105"/>
    </cofactor>
    <text evidence="6">Binds 1 zinc ion per subunit.</text>
</comment>
<evidence type="ECO:0000256" key="6">
    <source>
        <dbReference type="RuleBase" id="RU361183"/>
    </source>
</evidence>
<accession>A0A443SJI6</accession>
<dbReference type="Gene3D" id="3.40.390.10">
    <property type="entry name" value="Collagenase (Catalytic Domain)"/>
    <property type="match status" value="1"/>
</dbReference>
<dbReference type="PRINTS" id="PR00480">
    <property type="entry name" value="ASTACIN"/>
</dbReference>
<dbReference type="GO" id="GO:0046872">
    <property type="term" value="F:metal ion binding"/>
    <property type="evidence" value="ECO:0007669"/>
    <property type="project" value="UniProtKB-KW"/>
</dbReference>
<dbReference type="InterPro" id="IPR001506">
    <property type="entry name" value="Peptidase_M12A"/>
</dbReference>
<dbReference type="PANTHER" id="PTHR10127:SF780">
    <property type="entry name" value="METALLOENDOPEPTIDASE"/>
    <property type="match status" value="1"/>
</dbReference>
<dbReference type="GO" id="GO:0004222">
    <property type="term" value="F:metalloendopeptidase activity"/>
    <property type="evidence" value="ECO:0007669"/>
    <property type="project" value="UniProtKB-UniRule"/>
</dbReference>
<feature type="domain" description="Peptidase M12A" evidence="8">
    <location>
        <begin position="28"/>
        <end position="142"/>
    </location>
</feature>
<dbReference type="PANTHER" id="PTHR10127">
    <property type="entry name" value="DISCOIDIN, CUB, EGF, LAMININ , AND ZINC METALLOPROTEASE DOMAIN CONTAINING"/>
    <property type="match status" value="1"/>
</dbReference>
<evidence type="ECO:0000313" key="9">
    <source>
        <dbReference type="EMBL" id="RWS27698.1"/>
    </source>
</evidence>
<dbReference type="SUPFAM" id="SSF55486">
    <property type="entry name" value="Metalloproteases ('zincins'), catalytic domain"/>
    <property type="match status" value="1"/>
</dbReference>
<sequence length="245" mass="28311">MQYLLINITEIQRTKKRPVITLIWSNDYCGIENKAGWKGKNANHRIFIAKDCEHTAAVAHMLLHVLGFPHEINHPDRDQYVHILKPGLAEEDRKHYVKYNRTGNILGHTYGFDKFSVMNYYYDEFRDTEILPVIVPLRNDLSPYDFGRADLFEQEAARKILSYKDVEKLKEFYALFEPGSSIDIKNLVNDSVPHGREATDDWDGSDPNDNPNNDGIIPTIVDNGKNNYDYSGCRKSLRGKNNQTF</sequence>
<evidence type="ECO:0000256" key="5">
    <source>
        <dbReference type="ARBA" id="ARBA00023049"/>
    </source>
</evidence>
<proteinExistence type="predicted"/>
<dbReference type="OrthoDB" id="291007at2759"/>
<dbReference type="GO" id="GO:0006508">
    <property type="term" value="P:proteolysis"/>
    <property type="evidence" value="ECO:0007669"/>
    <property type="project" value="UniProtKB-KW"/>
</dbReference>
<evidence type="ECO:0000256" key="4">
    <source>
        <dbReference type="ARBA" id="ARBA00022833"/>
    </source>
</evidence>
<dbReference type="VEuPathDB" id="VectorBase:LDEU004342"/>
<dbReference type="Proteomes" id="UP000288716">
    <property type="component" value="Unassembled WGS sequence"/>
</dbReference>
<keyword evidence="10" id="KW-1185">Reference proteome</keyword>
<dbReference type="EMBL" id="NCKV01001832">
    <property type="protein sequence ID" value="RWS27698.1"/>
    <property type="molecule type" value="Genomic_DNA"/>
</dbReference>
<gene>
    <name evidence="9" type="ORF">B4U80_12852</name>
</gene>
<evidence type="ECO:0000256" key="7">
    <source>
        <dbReference type="SAM" id="MobiDB-lite"/>
    </source>
</evidence>
<keyword evidence="1 6" id="KW-0645">Protease</keyword>
<dbReference type="STRING" id="299467.A0A443SJI6"/>
<keyword evidence="3 6" id="KW-0378">Hydrolase</keyword>
<evidence type="ECO:0000313" key="10">
    <source>
        <dbReference type="Proteomes" id="UP000288716"/>
    </source>
</evidence>
<dbReference type="AlphaFoldDB" id="A0A443SJI6"/>
<keyword evidence="4 6" id="KW-0862">Zinc</keyword>
<dbReference type="Pfam" id="PF01400">
    <property type="entry name" value="Astacin"/>
    <property type="match status" value="1"/>
</dbReference>
<evidence type="ECO:0000256" key="2">
    <source>
        <dbReference type="ARBA" id="ARBA00022723"/>
    </source>
</evidence>
<keyword evidence="2 6" id="KW-0479">Metal-binding</keyword>
<feature type="region of interest" description="Disordered" evidence="7">
    <location>
        <begin position="195"/>
        <end position="221"/>
    </location>
</feature>
<evidence type="ECO:0000259" key="8">
    <source>
        <dbReference type="Pfam" id="PF01400"/>
    </source>
</evidence>
<evidence type="ECO:0000256" key="3">
    <source>
        <dbReference type="ARBA" id="ARBA00022801"/>
    </source>
</evidence>
<protein>
    <recommendedName>
        <fullName evidence="6">Metalloendopeptidase</fullName>
        <ecNumber evidence="6">3.4.24.-</ecNumber>
    </recommendedName>
</protein>
<name>A0A443SJI6_9ACAR</name>
<keyword evidence="5 6" id="KW-0482">Metalloprotease</keyword>
<organism evidence="9 10">
    <name type="scientific">Leptotrombidium deliense</name>
    <dbReference type="NCBI Taxonomy" id="299467"/>
    <lineage>
        <taxon>Eukaryota</taxon>
        <taxon>Metazoa</taxon>
        <taxon>Ecdysozoa</taxon>
        <taxon>Arthropoda</taxon>
        <taxon>Chelicerata</taxon>
        <taxon>Arachnida</taxon>
        <taxon>Acari</taxon>
        <taxon>Acariformes</taxon>
        <taxon>Trombidiformes</taxon>
        <taxon>Prostigmata</taxon>
        <taxon>Anystina</taxon>
        <taxon>Parasitengona</taxon>
        <taxon>Trombiculoidea</taxon>
        <taxon>Trombiculidae</taxon>
        <taxon>Leptotrombidium</taxon>
    </lineage>
</organism>
<evidence type="ECO:0000256" key="1">
    <source>
        <dbReference type="ARBA" id="ARBA00022670"/>
    </source>
</evidence>